<accession>A0A842JGH0</accession>
<dbReference type="PANTHER" id="PTHR35788">
    <property type="entry name" value="EXPORTED PROTEIN-RELATED"/>
    <property type="match status" value="1"/>
</dbReference>
<comment type="caution">
    <text evidence="1">The sequence shown here is derived from an EMBL/GenBank/DDBJ whole genome shotgun (WGS) entry which is preliminary data.</text>
</comment>
<sequence>MMRALNSFNNVIIWPGQTLSFFGVAGPCGQSQGYLPAGVVGGIGYGGGICQASTTLYGTAIRAGLTIVQRRNHSVPSTYVPIGLDAMVDYGSSDLQIRNDYDFPIKIVVSCFEDTLLCKMYGIQPEWFDFIDAWSWYTGTKSASAQRCYYKSGQCVYTEALPASYYW</sequence>
<evidence type="ECO:0000313" key="2">
    <source>
        <dbReference type="Proteomes" id="UP000587396"/>
    </source>
</evidence>
<gene>
    <name evidence="1" type="ORF">H7313_15610</name>
</gene>
<keyword evidence="2" id="KW-1185">Reference proteome</keyword>
<dbReference type="AlphaFoldDB" id="A0A842JGH0"/>
<dbReference type="EMBL" id="JACMSE010000022">
    <property type="protein sequence ID" value="MBC2890757.1"/>
    <property type="molecule type" value="Genomic_DNA"/>
</dbReference>
<proteinExistence type="predicted"/>
<dbReference type="InterPro" id="IPR007391">
    <property type="entry name" value="Vancomycin_resist_VanW"/>
</dbReference>
<dbReference type="Pfam" id="PF04294">
    <property type="entry name" value="VanW"/>
    <property type="match status" value="1"/>
</dbReference>
<organism evidence="1 2">
    <name type="scientific">Gordonibacter massiliensis</name>
    <name type="common">ex Traore et al. 2017</name>
    <dbReference type="NCBI Taxonomy" id="1841863"/>
    <lineage>
        <taxon>Bacteria</taxon>
        <taxon>Bacillati</taxon>
        <taxon>Actinomycetota</taxon>
        <taxon>Coriobacteriia</taxon>
        <taxon>Eggerthellales</taxon>
        <taxon>Eggerthellaceae</taxon>
        <taxon>Gordonibacter</taxon>
    </lineage>
</organism>
<name>A0A842JGH0_9ACTN</name>
<protein>
    <submittedName>
        <fullName evidence="1">VanW family protein</fullName>
    </submittedName>
</protein>
<dbReference type="InterPro" id="IPR052913">
    <property type="entry name" value="Glycopeptide_resist_protein"/>
</dbReference>
<evidence type="ECO:0000313" key="1">
    <source>
        <dbReference type="EMBL" id="MBC2890757.1"/>
    </source>
</evidence>
<reference evidence="1 2" key="1">
    <citation type="submission" date="2020-08" db="EMBL/GenBank/DDBJ databases">
        <authorList>
            <person name="Liu C."/>
            <person name="Sun Q."/>
        </authorList>
    </citation>
    <scope>NUCLEOTIDE SEQUENCE [LARGE SCALE GENOMIC DNA]</scope>
    <source>
        <strain evidence="1 2">N22</strain>
    </source>
</reference>
<dbReference type="Proteomes" id="UP000587396">
    <property type="component" value="Unassembled WGS sequence"/>
</dbReference>
<dbReference type="PANTHER" id="PTHR35788:SF1">
    <property type="entry name" value="EXPORTED PROTEIN"/>
    <property type="match status" value="1"/>
</dbReference>